<dbReference type="STRING" id="394193.SAMN04489732_11970"/>
<proteinExistence type="predicted"/>
<evidence type="ECO:0000313" key="3">
    <source>
        <dbReference type="EMBL" id="SEP52188.1"/>
    </source>
</evidence>
<name>A0A1H8YL93_9PSEU</name>
<feature type="region of interest" description="Disordered" evidence="1">
    <location>
        <begin position="160"/>
        <end position="191"/>
    </location>
</feature>
<feature type="region of interest" description="Disordered" evidence="1">
    <location>
        <begin position="220"/>
        <end position="251"/>
    </location>
</feature>
<dbReference type="RefSeq" id="WP_143086359.1">
    <property type="nucleotide sequence ID" value="NZ_FOEF01000019.1"/>
</dbReference>
<dbReference type="Proteomes" id="UP000198582">
    <property type="component" value="Unassembled WGS sequence"/>
</dbReference>
<keyword evidence="2" id="KW-1133">Transmembrane helix</keyword>
<feature type="transmembrane region" description="Helical" evidence="2">
    <location>
        <begin position="259"/>
        <end position="282"/>
    </location>
</feature>
<dbReference type="OrthoDB" id="3629222at2"/>
<keyword evidence="2" id="KW-0812">Transmembrane</keyword>
<keyword evidence="2" id="KW-0472">Membrane</keyword>
<feature type="region of interest" description="Disordered" evidence="1">
    <location>
        <begin position="18"/>
        <end position="133"/>
    </location>
</feature>
<evidence type="ECO:0000256" key="1">
    <source>
        <dbReference type="SAM" id="MobiDB-lite"/>
    </source>
</evidence>
<feature type="compositionally biased region" description="Low complexity" evidence="1">
    <location>
        <begin position="169"/>
        <end position="191"/>
    </location>
</feature>
<protein>
    <submittedName>
        <fullName evidence="3">Uncharacterized protein</fullName>
    </submittedName>
</protein>
<dbReference type="AlphaFoldDB" id="A0A1H8YL93"/>
<feature type="compositionally biased region" description="Low complexity" evidence="1">
    <location>
        <begin position="123"/>
        <end position="133"/>
    </location>
</feature>
<accession>A0A1H8YL93</accession>
<gene>
    <name evidence="3" type="ORF">SAMN04489732_11970</name>
</gene>
<evidence type="ECO:0000256" key="2">
    <source>
        <dbReference type="SAM" id="Phobius"/>
    </source>
</evidence>
<reference evidence="3 4" key="1">
    <citation type="submission" date="2016-10" db="EMBL/GenBank/DDBJ databases">
        <authorList>
            <person name="de Groot N.N."/>
        </authorList>
    </citation>
    <scope>NUCLEOTIDE SEQUENCE [LARGE SCALE GENOMIC DNA]</scope>
    <source>
        <strain evidence="3 4">DSM 44993</strain>
    </source>
</reference>
<dbReference type="EMBL" id="FOEF01000019">
    <property type="protein sequence ID" value="SEP52188.1"/>
    <property type="molecule type" value="Genomic_DNA"/>
</dbReference>
<keyword evidence="4" id="KW-1185">Reference proteome</keyword>
<sequence>MTEPKDPERLLADALRAQAVFAPHTSPGLPREDPEPADGGTGAVASVPDEGTGNGGSTGTTPVEGSGSGSATGTGPTAELPPRYGLLSGASADSLERERAALDWADGTTSSGTTGQGSGYAGASGSYPSQPSGSYPANGGYAPGSGHAGAAYASGGSGAGYTSGGSGQTGASYASGSSGQTSSGYASGSSNQAGAGYASGGNAQAGAGYGQAGYASGNGGGQPASGYPAGAATPHAPSLSPDAATVRQTPAPASTPLPVHWVLLLALLLGLAAGSVIGLLTLV</sequence>
<organism evidence="3 4">
    <name type="scientific">Amycolatopsis saalfeldensis</name>
    <dbReference type="NCBI Taxonomy" id="394193"/>
    <lineage>
        <taxon>Bacteria</taxon>
        <taxon>Bacillati</taxon>
        <taxon>Actinomycetota</taxon>
        <taxon>Actinomycetes</taxon>
        <taxon>Pseudonocardiales</taxon>
        <taxon>Pseudonocardiaceae</taxon>
        <taxon>Amycolatopsis</taxon>
    </lineage>
</organism>
<evidence type="ECO:0000313" key="4">
    <source>
        <dbReference type="Proteomes" id="UP000198582"/>
    </source>
</evidence>